<evidence type="ECO:0000256" key="6">
    <source>
        <dbReference type="RuleBase" id="RU362030"/>
    </source>
</evidence>
<dbReference type="InterPro" id="IPR007213">
    <property type="entry name" value="Ppm1/Ppm2/Tcmp"/>
</dbReference>
<dbReference type="AlphaFoldDB" id="A0A1X0Y7B9"/>
<dbReference type="SUPFAM" id="SSF53335">
    <property type="entry name" value="S-adenosyl-L-methionine-dependent methyltransferases"/>
    <property type="match status" value="1"/>
</dbReference>
<protein>
    <recommendedName>
        <fullName evidence="6">S-adenosyl-L-methionine-dependent methyltransferase</fullName>
        <ecNumber evidence="6">2.1.1.-</ecNumber>
    </recommendedName>
</protein>
<dbReference type="GO" id="GO:0008168">
    <property type="term" value="F:methyltransferase activity"/>
    <property type="evidence" value="ECO:0007669"/>
    <property type="project" value="UniProtKB-UniRule"/>
</dbReference>
<comment type="caution">
    <text evidence="7">The sequence shown here is derived from an EMBL/GenBank/DDBJ whole genome shotgun (WGS) entry which is preliminary data.</text>
</comment>
<name>A0A1X0Y7B9_MYCSI</name>
<dbReference type="Pfam" id="PF04072">
    <property type="entry name" value="LCM"/>
    <property type="match status" value="1"/>
</dbReference>
<dbReference type="RefSeq" id="WP_084950240.1">
    <property type="nucleotide sequence ID" value="NZ_MZZM01000016.1"/>
</dbReference>
<dbReference type="EC" id="2.1.1.-" evidence="6"/>
<gene>
    <name evidence="7" type="ORF">B5M45_12760</name>
</gene>
<dbReference type="Proteomes" id="UP000193040">
    <property type="component" value="Unassembled WGS sequence"/>
</dbReference>
<dbReference type="InterPro" id="IPR011610">
    <property type="entry name" value="SAM_mthyl_Trfase_ML2640-like"/>
</dbReference>
<evidence type="ECO:0000256" key="2">
    <source>
        <dbReference type="ARBA" id="ARBA00008138"/>
    </source>
</evidence>
<dbReference type="PANTHER" id="PTHR43619">
    <property type="entry name" value="S-ADENOSYL-L-METHIONINE-DEPENDENT METHYLTRANSFERASE YKTD-RELATED"/>
    <property type="match status" value="1"/>
</dbReference>
<evidence type="ECO:0000256" key="1">
    <source>
        <dbReference type="ARBA" id="ARBA00003907"/>
    </source>
</evidence>
<sequence length="301" mass="32546">MARTADDTWGPDNGVGLTATFGAAMRALATSAGLINDPLAEALVRAAGVPSLARMVDDRRYADDGAHDAVTSDLITLLGVQTRFFDEFLAAAGRAGIRQVVILASGLDTRPYRLWWPPGTTVYELDQPDVIDFKTAVLQHLRADLNAHRRAVGVDLRADWSTALRRVGYDVGQPTAWIAETLLGGLLSADAQNRLLNDVTAASAVGSRFAADHLPGWAAWDRRGLDAGLAGLTYRDEFHPVPQYLGEQGWQTDDRDIADLFAMIGMGARWTGSDVEDAIAPRYVTATRSARAARGWNAFAR</sequence>
<dbReference type="InterPro" id="IPR029063">
    <property type="entry name" value="SAM-dependent_MTases_sf"/>
</dbReference>
<evidence type="ECO:0000256" key="5">
    <source>
        <dbReference type="ARBA" id="ARBA00022691"/>
    </source>
</evidence>
<reference evidence="7 8" key="1">
    <citation type="submission" date="2017-03" db="EMBL/GenBank/DDBJ databases">
        <title>Genomic insights into Mycobacterium simiae human colonization.</title>
        <authorList>
            <person name="Steffani J.L."/>
            <person name="Brunck M.E."/>
            <person name="Cruz E."/>
            <person name="Montiel R."/>
            <person name="Barona F."/>
        </authorList>
    </citation>
    <scope>NUCLEOTIDE SEQUENCE [LARGE SCALE GENOMIC DNA]</scope>
    <source>
        <strain evidence="7 8">MsiGto</strain>
    </source>
</reference>
<evidence type="ECO:0000313" key="7">
    <source>
        <dbReference type="EMBL" id="ORJ61101.1"/>
    </source>
</evidence>
<dbReference type="GO" id="GO:0032259">
    <property type="term" value="P:methylation"/>
    <property type="evidence" value="ECO:0007669"/>
    <property type="project" value="UniProtKB-KW"/>
</dbReference>
<dbReference type="Gene3D" id="3.40.50.150">
    <property type="entry name" value="Vaccinia Virus protein VP39"/>
    <property type="match status" value="1"/>
</dbReference>
<comment type="function">
    <text evidence="1 6">Exhibits S-adenosyl-L-methionine-dependent methyltransferase activity.</text>
</comment>
<evidence type="ECO:0000256" key="4">
    <source>
        <dbReference type="ARBA" id="ARBA00022679"/>
    </source>
</evidence>
<evidence type="ECO:0000313" key="8">
    <source>
        <dbReference type="Proteomes" id="UP000193040"/>
    </source>
</evidence>
<dbReference type="EMBL" id="MZZM01000016">
    <property type="protein sequence ID" value="ORJ61101.1"/>
    <property type="molecule type" value="Genomic_DNA"/>
</dbReference>
<evidence type="ECO:0000256" key="3">
    <source>
        <dbReference type="ARBA" id="ARBA00022603"/>
    </source>
</evidence>
<keyword evidence="5 6" id="KW-0949">S-adenosyl-L-methionine</keyword>
<keyword evidence="8" id="KW-1185">Reference proteome</keyword>
<keyword evidence="4 7" id="KW-0808">Transferase</keyword>
<dbReference type="STRING" id="1784.VC42_17470"/>
<keyword evidence="3 6" id="KW-0489">Methyltransferase</keyword>
<proteinExistence type="inferred from homology"/>
<dbReference type="PANTHER" id="PTHR43619:SF2">
    <property type="entry name" value="S-ADENOSYL-L-METHIONINE-DEPENDENT METHYLTRANSFERASES SUPERFAMILY PROTEIN"/>
    <property type="match status" value="1"/>
</dbReference>
<accession>A0A1X0Y7B9</accession>
<comment type="similarity">
    <text evidence="2 6">Belongs to the UPF0677 family.</text>
</comment>
<organism evidence="7 8">
    <name type="scientific">Mycobacterium simiae</name>
    <name type="common">Mycobacterium habana</name>
    <dbReference type="NCBI Taxonomy" id="1784"/>
    <lineage>
        <taxon>Bacteria</taxon>
        <taxon>Bacillati</taxon>
        <taxon>Actinomycetota</taxon>
        <taxon>Actinomycetes</taxon>
        <taxon>Mycobacteriales</taxon>
        <taxon>Mycobacteriaceae</taxon>
        <taxon>Mycobacterium</taxon>
        <taxon>Mycobacterium simiae complex</taxon>
    </lineage>
</organism>
<dbReference type="NCBIfam" id="TIGR00027">
    <property type="entry name" value="mthyl_TIGR00027"/>
    <property type="match status" value="1"/>
</dbReference>